<accession>A0A974D9H3</accession>
<organism evidence="1 2">
    <name type="scientific">Xenopus laevis</name>
    <name type="common">African clawed frog</name>
    <dbReference type="NCBI Taxonomy" id="8355"/>
    <lineage>
        <taxon>Eukaryota</taxon>
        <taxon>Metazoa</taxon>
        <taxon>Chordata</taxon>
        <taxon>Craniata</taxon>
        <taxon>Vertebrata</taxon>
        <taxon>Euteleostomi</taxon>
        <taxon>Amphibia</taxon>
        <taxon>Batrachia</taxon>
        <taxon>Anura</taxon>
        <taxon>Pipoidea</taxon>
        <taxon>Pipidae</taxon>
        <taxon>Xenopodinae</taxon>
        <taxon>Xenopus</taxon>
        <taxon>Xenopus</taxon>
    </lineage>
</organism>
<sequence>MVGLVVWSVAAKRQRETELQRVRAAARALGRATGCPSKLCKRTPKYSRSPPKYICAPFPSLPSPLQGTDPGLLTSRTHLPWRRGIL</sequence>
<dbReference type="Proteomes" id="UP000694892">
    <property type="component" value="Chromosome 3S"/>
</dbReference>
<evidence type="ECO:0000313" key="1">
    <source>
        <dbReference type="EMBL" id="OCT86801.1"/>
    </source>
</evidence>
<evidence type="ECO:0000313" key="2">
    <source>
        <dbReference type="Proteomes" id="UP000694892"/>
    </source>
</evidence>
<dbReference type="EMBL" id="CM004471">
    <property type="protein sequence ID" value="OCT86801.1"/>
    <property type="molecule type" value="Genomic_DNA"/>
</dbReference>
<protein>
    <submittedName>
        <fullName evidence="1">Uncharacterized protein</fullName>
    </submittedName>
</protein>
<proteinExistence type="predicted"/>
<reference evidence="2" key="1">
    <citation type="journal article" date="2016" name="Nature">
        <title>Genome evolution in the allotetraploid frog Xenopus laevis.</title>
        <authorList>
            <person name="Session A.M."/>
            <person name="Uno Y."/>
            <person name="Kwon T."/>
            <person name="Chapman J.A."/>
            <person name="Toyoda A."/>
            <person name="Takahashi S."/>
            <person name="Fukui A."/>
            <person name="Hikosaka A."/>
            <person name="Suzuki A."/>
            <person name="Kondo M."/>
            <person name="van Heeringen S.J."/>
            <person name="Quigley I."/>
            <person name="Heinz S."/>
            <person name="Ogino H."/>
            <person name="Ochi H."/>
            <person name="Hellsten U."/>
            <person name="Lyons J.B."/>
            <person name="Simakov O."/>
            <person name="Putnam N."/>
            <person name="Stites J."/>
            <person name="Kuroki Y."/>
            <person name="Tanaka T."/>
            <person name="Michiue T."/>
            <person name="Watanabe M."/>
            <person name="Bogdanovic O."/>
            <person name="Lister R."/>
            <person name="Georgiou G."/>
            <person name="Paranjpe S.S."/>
            <person name="van Kruijsbergen I."/>
            <person name="Shu S."/>
            <person name="Carlson J."/>
            <person name="Kinoshita T."/>
            <person name="Ohta Y."/>
            <person name="Mawaribuchi S."/>
            <person name="Jenkins J."/>
            <person name="Grimwood J."/>
            <person name="Schmutz J."/>
            <person name="Mitros T."/>
            <person name="Mozaffari S.V."/>
            <person name="Suzuki Y."/>
            <person name="Haramoto Y."/>
            <person name="Yamamoto T.S."/>
            <person name="Takagi C."/>
            <person name="Heald R."/>
            <person name="Miller K."/>
            <person name="Haudenschild C."/>
            <person name="Kitzman J."/>
            <person name="Nakayama T."/>
            <person name="Izutsu Y."/>
            <person name="Robert J."/>
            <person name="Fortriede J."/>
            <person name="Burns K."/>
            <person name="Lotay V."/>
            <person name="Karimi K."/>
            <person name="Yasuoka Y."/>
            <person name="Dichmann D.S."/>
            <person name="Flajnik M.F."/>
            <person name="Houston D.W."/>
            <person name="Shendure J."/>
            <person name="DuPasquier L."/>
            <person name="Vize P.D."/>
            <person name="Zorn A.M."/>
            <person name="Ito M."/>
            <person name="Marcotte E.M."/>
            <person name="Wallingford J.B."/>
            <person name="Ito Y."/>
            <person name="Asashima M."/>
            <person name="Ueno N."/>
            <person name="Matsuda Y."/>
            <person name="Veenstra G.J."/>
            <person name="Fujiyama A."/>
            <person name="Harland R.M."/>
            <person name="Taira M."/>
            <person name="Rokhsar D.S."/>
        </authorList>
    </citation>
    <scope>NUCLEOTIDE SEQUENCE [LARGE SCALE GENOMIC DNA]</scope>
    <source>
        <strain evidence="2">J</strain>
    </source>
</reference>
<name>A0A974D9H3_XENLA</name>
<gene>
    <name evidence="1" type="ORF">XELAEV_18020490mg</name>
</gene>
<dbReference type="AlphaFoldDB" id="A0A974D9H3"/>